<accession>A0ABQ1RG63</accession>
<dbReference type="Pfam" id="PF03372">
    <property type="entry name" value="Exo_endo_phos"/>
    <property type="match status" value="1"/>
</dbReference>
<evidence type="ECO:0000313" key="2">
    <source>
        <dbReference type="EMBL" id="GGD69257.1"/>
    </source>
</evidence>
<name>A0ABQ1RG63_9MICO</name>
<dbReference type="SUPFAM" id="SSF56219">
    <property type="entry name" value="DNase I-like"/>
    <property type="match status" value="1"/>
</dbReference>
<dbReference type="RefSeq" id="WP_188435475.1">
    <property type="nucleotide sequence ID" value="NZ_BMCM01000001.1"/>
</dbReference>
<dbReference type="Gene3D" id="3.60.10.10">
    <property type="entry name" value="Endonuclease/exonuclease/phosphatase"/>
    <property type="match status" value="1"/>
</dbReference>
<gene>
    <name evidence="2" type="ORF">GCM10007269_10520</name>
</gene>
<feature type="domain" description="Endonuclease/exonuclease/phosphatase" evidence="1">
    <location>
        <begin position="11"/>
        <end position="249"/>
    </location>
</feature>
<dbReference type="InterPro" id="IPR005135">
    <property type="entry name" value="Endo/exonuclease/phosphatase"/>
</dbReference>
<comment type="caution">
    <text evidence="2">The sequence shown here is derived from an EMBL/GenBank/DDBJ whole genome shotgun (WGS) entry which is preliminary data.</text>
</comment>
<reference evidence="3" key="1">
    <citation type="journal article" date="2019" name="Int. J. Syst. Evol. Microbiol.">
        <title>The Global Catalogue of Microorganisms (GCM) 10K type strain sequencing project: providing services to taxonomists for standard genome sequencing and annotation.</title>
        <authorList>
            <consortium name="The Broad Institute Genomics Platform"/>
            <consortium name="The Broad Institute Genome Sequencing Center for Infectious Disease"/>
            <person name="Wu L."/>
            <person name="Ma J."/>
        </authorList>
    </citation>
    <scope>NUCLEOTIDE SEQUENCE [LARGE SCALE GENOMIC DNA]</scope>
    <source>
        <strain evidence="3">CCM 7640</strain>
    </source>
</reference>
<protein>
    <recommendedName>
        <fullName evidence="1">Endonuclease/exonuclease/phosphatase domain-containing protein</fullName>
    </recommendedName>
</protein>
<proteinExistence type="predicted"/>
<dbReference type="Proteomes" id="UP000629365">
    <property type="component" value="Unassembled WGS sequence"/>
</dbReference>
<sequence>MTVPLTFIAQTHNLWGDHHAAERETAMRALYELRAPDLLATQETRAWSRDLLDAAMPGHDRVNDDFPGWEKQSNLWWNRELFSEIEHGAEDVGIHDANARLFWVRLRVAGGDRTILWTTAHLSYSGNAVEVETGINQRTPQAHRVVEELGRLGEDDEPVFFASDTNAIATAIWVIGNAGYLDSFSALNRQAPPTHPVVPNPFRETVGTPKSPVASPHKTIDYIFFRGPVRPRSAEVVEFFDRGISPSDHHPVASAFTLPGQSGLE</sequence>
<evidence type="ECO:0000259" key="1">
    <source>
        <dbReference type="Pfam" id="PF03372"/>
    </source>
</evidence>
<dbReference type="EMBL" id="BMCM01000001">
    <property type="protein sequence ID" value="GGD69257.1"/>
    <property type="molecule type" value="Genomic_DNA"/>
</dbReference>
<organism evidence="2 3">
    <name type="scientific">Microbacterium murale</name>
    <dbReference type="NCBI Taxonomy" id="1081040"/>
    <lineage>
        <taxon>Bacteria</taxon>
        <taxon>Bacillati</taxon>
        <taxon>Actinomycetota</taxon>
        <taxon>Actinomycetes</taxon>
        <taxon>Micrococcales</taxon>
        <taxon>Microbacteriaceae</taxon>
        <taxon>Microbacterium</taxon>
    </lineage>
</organism>
<keyword evidence="3" id="KW-1185">Reference proteome</keyword>
<evidence type="ECO:0000313" key="3">
    <source>
        <dbReference type="Proteomes" id="UP000629365"/>
    </source>
</evidence>
<dbReference type="InterPro" id="IPR036691">
    <property type="entry name" value="Endo/exonu/phosph_ase_sf"/>
</dbReference>